<evidence type="ECO:0000256" key="1">
    <source>
        <dbReference type="SAM" id="MobiDB-lite"/>
    </source>
</evidence>
<dbReference type="Proteomes" id="UP000245507">
    <property type="component" value="Unassembled WGS sequence"/>
</dbReference>
<accession>A0A316TF85</accession>
<proteinExistence type="predicted"/>
<comment type="caution">
    <text evidence="2">The sequence shown here is derived from an EMBL/GenBank/DDBJ whole genome shotgun (WGS) entry which is preliminary data.</text>
</comment>
<dbReference type="AlphaFoldDB" id="A0A316TF85"/>
<dbReference type="Pfam" id="PF20062">
    <property type="entry name" value="DUF6461"/>
    <property type="match status" value="1"/>
</dbReference>
<name>A0A316TF85_9ACTN</name>
<evidence type="ECO:0000313" key="3">
    <source>
        <dbReference type="Proteomes" id="UP000245507"/>
    </source>
</evidence>
<sequence>MADKNLEAISRGQWLREEFPVAGCVTVVVGNGAEPVAAAFGFDLESPRPVDRGNIDDQAVGVATAVTADGAPAVVVSEDNGFEGSRTLVLGPASRGGRAASIYWNVNEMVVFSCARNGRVLFSDEVAFIDDVRELPKPLRPLAALAADEELDLDWVAVGAAMVEVFTDVRLEPEHVSPDTVYALTPQVDRPPVQTLDNALLASQHGPLVQKIGELSTDHRRALVHTIAGLAAERADVSEAPGVSDLLASVTASSAGTVNPRFETIRRAWEKESHRLDDRWSDAQNTGDDPPSKEERRRANARRWAGLVLAYACDPDDLSAALGSVFWAAPIFRADQLQREFFGMVRQLARTAPAGWREIVETLPPAPTGADRQRAAEAEVAARARQAAEEEEAWIWGGYKPTQRMKDAAGPHRALRAGDGPTLERLSRLPDDVLVRVAGWAALRTLEEGGLLDRSWLRAEVAALRTMSDGRLPAIPRAAADHRLGELWRDLAADPDLVLPTYVDADGDRVSKAHAALPVITVVRADHPLALACSAVEDAHWTFGPGFPAFVAELWERFERSS</sequence>
<dbReference type="RefSeq" id="WP_109693958.1">
    <property type="nucleotide sequence ID" value="NZ_QGDD01000005.1"/>
</dbReference>
<feature type="region of interest" description="Disordered" evidence="1">
    <location>
        <begin position="273"/>
        <end position="297"/>
    </location>
</feature>
<organism evidence="2 3">
    <name type="scientific">Nocardioides silvaticus</name>
    <dbReference type="NCBI Taxonomy" id="2201891"/>
    <lineage>
        <taxon>Bacteria</taxon>
        <taxon>Bacillati</taxon>
        <taxon>Actinomycetota</taxon>
        <taxon>Actinomycetes</taxon>
        <taxon>Propionibacteriales</taxon>
        <taxon>Nocardioidaceae</taxon>
        <taxon>Nocardioides</taxon>
    </lineage>
</organism>
<keyword evidence="3" id="KW-1185">Reference proteome</keyword>
<dbReference type="InterPro" id="IPR045592">
    <property type="entry name" value="DUF6461"/>
</dbReference>
<dbReference type="OrthoDB" id="4485313at2"/>
<evidence type="ECO:0000313" key="2">
    <source>
        <dbReference type="EMBL" id="PWN02438.1"/>
    </source>
</evidence>
<protein>
    <submittedName>
        <fullName evidence="2">Uncharacterized protein</fullName>
    </submittedName>
</protein>
<reference evidence="2 3" key="1">
    <citation type="submission" date="2018-05" db="EMBL/GenBank/DDBJ databases">
        <title>Nocardioides silvaticus genome.</title>
        <authorList>
            <person name="Li C."/>
            <person name="Wang G."/>
        </authorList>
    </citation>
    <scope>NUCLEOTIDE SEQUENCE [LARGE SCALE GENOMIC DNA]</scope>
    <source>
        <strain evidence="2 3">CCTCC AB 2018079</strain>
    </source>
</reference>
<dbReference type="EMBL" id="QGDD01000005">
    <property type="protein sequence ID" value="PWN02438.1"/>
    <property type="molecule type" value="Genomic_DNA"/>
</dbReference>
<gene>
    <name evidence="2" type="ORF">DJ010_11840</name>
</gene>